<comment type="caution">
    <text evidence="2">The sequence shown here is derived from an EMBL/GenBank/DDBJ whole genome shotgun (WGS) entry which is preliminary data.</text>
</comment>
<keyword evidence="1" id="KW-0472">Membrane</keyword>
<evidence type="ECO:0008006" key="4">
    <source>
        <dbReference type="Google" id="ProtNLM"/>
    </source>
</evidence>
<reference evidence="2" key="1">
    <citation type="journal article" date="2021" name="Open Biol.">
        <title>Shared evolutionary footprints suggest mitochondrial oxidative damage underlies multiple complex I losses in fungi.</title>
        <authorList>
            <person name="Schikora-Tamarit M.A."/>
            <person name="Marcet-Houben M."/>
            <person name="Nosek J."/>
            <person name="Gabaldon T."/>
        </authorList>
    </citation>
    <scope>NUCLEOTIDE SEQUENCE</scope>
    <source>
        <strain evidence="2">CBS2887</strain>
    </source>
</reference>
<dbReference type="GO" id="GO:0016746">
    <property type="term" value="F:acyltransferase activity"/>
    <property type="evidence" value="ECO:0007669"/>
    <property type="project" value="TreeGrafter"/>
</dbReference>
<accession>A0A9P8TKI2</accession>
<dbReference type="PANTHER" id="PTHR10983:SF70">
    <property type="entry name" value="PROTEIN MUM3"/>
    <property type="match status" value="1"/>
</dbReference>
<evidence type="ECO:0000313" key="3">
    <source>
        <dbReference type="Proteomes" id="UP000774326"/>
    </source>
</evidence>
<proteinExistence type="predicted"/>
<evidence type="ECO:0000256" key="1">
    <source>
        <dbReference type="SAM" id="Phobius"/>
    </source>
</evidence>
<evidence type="ECO:0000313" key="2">
    <source>
        <dbReference type="EMBL" id="KAH3682938.1"/>
    </source>
</evidence>
<organism evidence="2 3">
    <name type="scientific">Wickerhamomyces pijperi</name>
    <name type="common">Yeast</name>
    <name type="synonym">Pichia pijperi</name>
    <dbReference type="NCBI Taxonomy" id="599730"/>
    <lineage>
        <taxon>Eukaryota</taxon>
        <taxon>Fungi</taxon>
        <taxon>Dikarya</taxon>
        <taxon>Ascomycota</taxon>
        <taxon>Saccharomycotina</taxon>
        <taxon>Saccharomycetes</taxon>
        <taxon>Phaffomycetales</taxon>
        <taxon>Wickerhamomycetaceae</taxon>
        <taxon>Wickerhamomyces</taxon>
    </lineage>
</organism>
<gene>
    <name evidence="2" type="ORF">WICPIJ_006092</name>
</gene>
<keyword evidence="1" id="KW-0812">Transmembrane</keyword>
<dbReference type="EMBL" id="JAEUBG010003327">
    <property type="protein sequence ID" value="KAH3682938.1"/>
    <property type="molecule type" value="Genomic_DNA"/>
</dbReference>
<dbReference type="Proteomes" id="UP000774326">
    <property type="component" value="Unassembled WGS sequence"/>
</dbReference>
<dbReference type="AlphaFoldDB" id="A0A9P8TKI2"/>
<dbReference type="SUPFAM" id="SSF69593">
    <property type="entry name" value="Glycerol-3-phosphate (1)-acyltransferase"/>
    <property type="match status" value="1"/>
</dbReference>
<dbReference type="PANTHER" id="PTHR10983">
    <property type="entry name" value="1-ACYLGLYCEROL-3-PHOSPHATE ACYLTRANSFERASE-RELATED"/>
    <property type="match status" value="1"/>
</dbReference>
<reference evidence="2" key="2">
    <citation type="submission" date="2021-01" db="EMBL/GenBank/DDBJ databases">
        <authorList>
            <person name="Schikora-Tamarit M.A."/>
        </authorList>
    </citation>
    <scope>NUCLEOTIDE SEQUENCE</scope>
    <source>
        <strain evidence="2">CBS2887</strain>
    </source>
</reference>
<name>A0A9P8TKI2_WICPI</name>
<dbReference type="GO" id="GO:0005783">
    <property type="term" value="C:endoplasmic reticulum"/>
    <property type="evidence" value="ECO:0007669"/>
    <property type="project" value="TreeGrafter"/>
</dbReference>
<dbReference type="GO" id="GO:0036149">
    <property type="term" value="P:phosphatidylinositol acyl-chain remodeling"/>
    <property type="evidence" value="ECO:0007669"/>
    <property type="project" value="TreeGrafter"/>
</dbReference>
<feature type="transmembrane region" description="Helical" evidence="1">
    <location>
        <begin position="33"/>
        <end position="62"/>
    </location>
</feature>
<keyword evidence="1" id="KW-1133">Transmembrane helix</keyword>
<protein>
    <recommendedName>
        <fullName evidence="4">Phospholipid/glycerol acyltransferase domain-containing protein</fullName>
    </recommendedName>
</protein>
<keyword evidence="3" id="KW-1185">Reference proteome</keyword>
<sequence>MSLKDSMWDLVKSLGIFPLPESLRTCLNVIKSVAILILLAIFIVVNSIIIFILAILLNFFMITPSFHFSATKLIDKIFWDVVLYLINKKQIKIIIQGLNLNEMRNNKNSKNDPKIQELKNSIVISNHRSLFDFVIMYYLKTVVEKATDDEINMKFFNWNKLWSTPDFCLLRNIMKYDENWEYKSADLEHKLRRCTTNPAHKPNNHWVIHFPEVNIFDEKTQLTQSQQNDSYYLPKLDNLLYPRFNNFNNLISILQKDQLTKEPHFPFKNLIDLNILYYDPLKNSFVEPKLLEILALKQPILIINIEIKLNPLNKLPSKQRKLEKWLEQDWCEKDKQLELTQKNLKIEE</sequence>
<dbReference type="OrthoDB" id="189226at2759"/>